<gene>
    <name evidence="1" type="ORF">IAR63_05030</name>
</gene>
<accession>A0A7H0F2Z2</accession>
<name>A0A7H0F2Z2_9CYAN</name>
<keyword evidence="2" id="KW-1185">Reference proteome</keyword>
<evidence type="ECO:0000313" key="1">
    <source>
        <dbReference type="EMBL" id="QNP30408.1"/>
    </source>
</evidence>
<dbReference type="EMBL" id="CP060822">
    <property type="protein sequence ID" value="QNP30408.1"/>
    <property type="molecule type" value="Genomic_DNA"/>
</dbReference>
<dbReference type="AlphaFoldDB" id="A0A7H0F2Z2"/>
<organism evidence="1 2">
    <name type="scientific">Cylindrospermopsis curvispora GIHE-G1</name>
    <dbReference type="NCBI Taxonomy" id="2666332"/>
    <lineage>
        <taxon>Bacteria</taxon>
        <taxon>Bacillati</taxon>
        <taxon>Cyanobacteriota</taxon>
        <taxon>Cyanophyceae</taxon>
        <taxon>Nostocales</taxon>
        <taxon>Aphanizomenonaceae</taxon>
        <taxon>Cylindrospermopsis</taxon>
    </lineage>
</organism>
<dbReference type="KEGG" id="ccur:IAR63_05030"/>
<proteinExistence type="predicted"/>
<dbReference type="Proteomes" id="UP000516013">
    <property type="component" value="Chromosome"/>
</dbReference>
<protein>
    <submittedName>
        <fullName evidence="1">Uncharacterized protein</fullName>
    </submittedName>
</protein>
<evidence type="ECO:0000313" key="2">
    <source>
        <dbReference type="Proteomes" id="UP000516013"/>
    </source>
</evidence>
<reference evidence="1 2" key="1">
    <citation type="submission" date="2020-08" db="EMBL/GenBank/DDBJ databases">
        <title>Complete genome sequence of Raphidiopsis curvispora isolated from drinking water reservoir in South Korea.</title>
        <authorList>
            <person name="Jeong J."/>
        </authorList>
    </citation>
    <scope>NUCLEOTIDE SEQUENCE [LARGE SCALE GENOMIC DNA]</scope>
    <source>
        <strain evidence="1 2">GIHE-G1</strain>
    </source>
</reference>
<dbReference type="RefSeq" id="WP_187706816.1">
    <property type="nucleotide sequence ID" value="NZ_CP060822.1"/>
</dbReference>
<sequence>MSDVNSQLELHQTISQDHIQVTPTRDIDPRLTCFSDLDKFIVVSKS</sequence>